<protein>
    <recommendedName>
        <fullName evidence="6">DUF4179 domain-containing protein</fullName>
    </recommendedName>
</protein>
<dbReference type="AlphaFoldDB" id="W7YG12"/>
<evidence type="ECO:0000259" key="3">
    <source>
        <dbReference type="Pfam" id="PF18705"/>
    </source>
</evidence>
<evidence type="ECO:0000259" key="2">
    <source>
        <dbReference type="Pfam" id="PF13786"/>
    </source>
</evidence>
<reference evidence="4 5" key="1">
    <citation type="journal article" date="2014" name="Genome Announc.">
        <title>Draft Genome Sequence of Paenibacillus pini JCM 16418T, Isolated from the Rhizosphere of Pine Tree.</title>
        <authorList>
            <person name="Yuki M."/>
            <person name="Oshima K."/>
            <person name="Suda W."/>
            <person name="Oshida Y."/>
            <person name="Kitamura K."/>
            <person name="Iida Y."/>
            <person name="Hattori M."/>
            <person name="Ohkuma M."/>
        </authorList>
    </citation>
    <scope>NUCLEOTIDE SEQUENCE [LARGE SCALE GENOMIC DNA]</scope>
    <source>
        <strain evidence="4 5">JCM 16418</strain>
    </source>
</reference>
<organism evidence="4 5">
    <name type="scientific">Paenibacillus pini JCM 16418</name>
    <dbReference type="NCBI Taxonomy" id="1236976"/>
    <lineage>
        <taxon>Bacteria</taxon>
        <taxon>Bacillati</taxon>
        <taxon>Bacillota</taxon>
        <taxon>Bacilli</taxon>
        <taxon>Bacillales</taxon>
        <taxon>Paenibacillaceae</taxon>
        <taxon>Paenibacillus</taxon>
    </lineage>
</organism>
<feature type="domain" description="DUF4179" evidence="2">
    <location>
        <begin position="39"/>
        <end position="133"/>
    </location>
</feature>
<dbReference type="Pfam" id="PF13786">
    <property type="entry name" value="DUF4179"/>
    <property type="match status" value="1"/>
</dbReference>
<evidence type="ECO:0000313" key="4">
    <source>
        <dbReference type="EMBL" id="GAF09865.1"/>
    </source>
</evidence>
<dbReference type="RefSeq" id="WP_036651789.1">
    <property type="nucleotide sequence ID" value="NZ_BAVZ01000015.1"/>
</dbReference>
<dbReference type="eggNOG" id="ENOG5030DX0">
    <property type="taxonomic scope" value="Bacteria"/>
</dbReference>
<name>W7YG12_9BACL</name>
<dbReference type="Gene3D" id="2.60.40.1630">
    <property type="entry name" value="bacillus anthracis domain"/>
    <property type="match status" value="1"/>
</dbReference>
<comment type="caution">
    <text evidence="4">The sequence shown here is derived from an EMBL/GenBank/DDBJ whole genome shotgun (WGS) entry which is preliminary data.</text>
</comment>
<dbReference type="InterPro" id="IPR040680">
    <property type="entry name" value="DUF5643"/>
</dbReference>
<keyword evidence="5" id="KW-1185">Reference proteome</keyword>
<dbReference type="STRING" id="1236976.JCM16418_4025"/>
<keyword evidence="1" id="KW-1133">Transmembrane helix</keyword>
<evidence type="ECO:0000256" key="1">
    <source>
        <dbReference type="SAM" id="Phobius"/>
    </source>
</evidence>
<accession>W7YG12</accession>
<dbReference type="EMBL" id="BAVZ01000015">
    <property type="protein sequence ID" value="GAF09865.1"/>
    <property type="molecule type" value="Genomic_DNA"/>
</dbReference>
<evidence type="ECO:0000313" key="5">
    <source>
        <dbReference type="Proteomes" id="UP000019364"/>
    </source>
</evidence>
<gene>
    <name evidence="4" type="ORF">JCM16418_4025</name>
</gene>
<proteinExistence type="predicted"/>
<dbReference type="OrthoDB" id="2725974at2"/>
<dbReference type="InterPro" id="IPR025436">
    <property type="entry name" value="DUF4179"/>
</dbReference>
<sequence>MRRPVEQEMDAEIADRVEQAIWDGIKQGEHLNKAFRKQRRKRLASVITASVLLFACLFTIRVSPVFAAMVSDIPGLQKFVKLINHSYDKGVRLALDNKLVQPVGVSEEHEGMKLTVQGIMADEARMIVFFDVQIPNTDESVQIKNTSLSDASGKALVAMSSYNFLDEQNEGIHKADVQHKTVDFQLLEGESFPDEVKLNIELTGASVNKTKFNVTFPIDKSRFSEMKQEYVLKKTIEMEGQKITFAKAVISPLRISLYVDYDLNNSMQIFWPGDIRLVDDKGNVWNQTTGSMGKNHQVFQFESPYYEEPKSLTVEGSWFRALDKAKTSVVMDTEKGKLLQAPDEKIKLNTMSSMNTYMELDFAIKGIDLEDHMMYTLFDSEFTDATGKRYKTADNDKLMSTYVETSKPGEQHSMFYLDHQAYKQPLTFTIMNYPSYIRSPYKVNIK</sequence>
<evidence type="ECO:0008006" key="6">
    <source>
        <dbReference type="Google" id="ProtNLM"/>
    </source>
</evidence>
<feature type="domain" description="DUF5643" evidence="3">
    <location>
        <begin position="228"/>
        <end position="333"/>
    </location>
</feature>
<keyword evidence="1" id="KW-0812">Transmembrane</keyword>
<dbReference type="Proteomes" id="UP000019364">
    <property type="component" value="Unassembled WGS sequence"/>
</dbReference>
<keyword evidence="1" id="KW-0472">Membrane</keyword>
<dbReference type="Pfam" id="PF18705">
    <property type="entry name" value="DUF5643"/>
    <property type="match status" value="1"/>
</dbReference>
<feature type="transmembrane region" description="Helical" evidence="1">
    <location>
        <begin position="43"/>
        <end position="62"/>
    </location>
</feature>